<dbReference type="Gene3D" id="3.40.640.10">
    <property type="entry name" value="Type I PLP-dependent aspartate aminotransferase-like (Major domain)"/>
    <property type="match status" value="1"/>
</dbReference>
<feature type="domain" description="Aminotransferase class I/classII large" evidence="5">
    <location>
        <begin position="89"/>
        <end position="360"/>
    </location>
</feature>
<dbReference type="GO" id="GO:0008483">
    <property type="term" value="F:transaminase activity"/>
    <property type="evidence" value="ECO:0007669"/>
    <property type="project" value="UniProtKB-KW"/>
</dbReference>
<dbReference type="Pfam" id="PF00155">
    <property type="entry name" value="Aminotran_1_2"/>
    <property type="match status" value="1"/>
</dbReference>
<evidence type="ECO:0000313" key="7">
    <source>
        <dbReference type="Proteomes" id="UP000305233"/>
    </source>
</evidence>
<evidence type="ECO:0000256" key="4">
    <source>
        <dbReference type="ARBA" id="ARBA00022898"/>
    </source>
</evidence>
<keyword evidence="3 6" id="KW-0808">Transferase</keyword>
<comment type="cofactor">
    <cofactor evidence="1">
        <name>pyridoxal 5'-phosphate</name>
        <dbReference type="ChEBI" id="CHEBI:597326"/>
    </cofactor>
</comment>
<dbReference type="InterPro" id="IPR015424">
    <property type="entry name" value="PyrdxlP-dep_Trfase"/>
</dbReference>
<dbReference type="Gene3D" id="3.90.1150.10">
    <property type="entry name" value="Aspartate Aminotransferase, domain 1"/>
    <property type="match status" value="1"/>
</dbReference>
<dbReference type="PANTHER" id="PTHR42790:SF19">
    <property type="entry name" value="KYNURENINE_ALPHA-AMINOADIPATE AMINOTRANSFERASE, MITOCHONDRIAL"/>
    <property type="match status" value="1"/>
</dbReference>
<dbReference type="EMBL" id="SSWH01000005">
    <property type="protein sequence ID" value="THJ66818.1"/>
    <property type="molecule type" value="Genomic_DNA"/>
</dbReference>
<evidence type="ECO:0000313" key="6">
    <source>
        <dbReference type="EMBL" id="THJ66818.1"/>
    </source>
</evidence>
<dbReference type="InterPro" id="IPR015421">
    <property type="entry name" value="PyrdxlP-dep_Trfase_major"/>
</dbReference>
<evidence type="ECO:0000256" key="2">
    <source>
        <dbReference type="ARBA" id="ARBA00022576"/>
    </source>
</evidence>
<dbReference type="RefSeq" id="WP_136453918.1">
    <property type="nucleotide sequence ID" value="NZ_SSWH01000005.1"/>
</dbReference>
<keyword evidence="2 6" id="KW-0032">Aminotransferase</keyword>
<dbReference type="AlphaFoldDB" id="A0A4S5E5P2"/>
<organism evidence="6 7">
    <name type="scientific">Arthrobacter echini</name>
    <dbReference type="NCBI Taxonomy" id="1529066"/>
    <lineage>
        <taxon>Bacteria</taxon>
        <taxon>Bacillati</taxon>
        <taxon>Actinomycetota</taxon>
        <taxon>Actinomycetes</taxon>
        <taxon>Micrococcales</taxon>
        <taxon>Micrococcaceae</taxon>
        <taxon>Arthrobacter</taxon>
    </lineage>
</organism>
<accession>A0A4S5E5P2</accession>
<evidence type="ECO:0000256" key="3">
    <source>
        <dbReference type="ARBA" id="ARBA00022679"/>
    </source>
</evidence>
<dbReference type="CDD" id="cd00609">
    <property type="entry name" value="AAT_like"/>
    <property type="match status" value="1"/>
</dbReference>
<dbReference type="GO" id="GO:0030170">
    <property type="term" value="F:pyridoxal phosphate binding"/>
    <property type="evidence" value="ECO:0007669"/>
    <property type="project" value="InterPro"/>
</dbReference>
<dbReference type="Proteomes" id="UP000305233">
    <property type="component" value="Unassembled WGS sequence"/>
</dbReference>
<name>A0A4S5E5P2_9MICC</name>
<dbReference type="GO" id="GO:1901605">
    <property type="term" value="P:alpha-amino acid metabolic process"/>
    <property type="evidence" value="ECO:0007669"/>
    <property type="project" value="TreeGrafter"/>
</dbReference>
<keyword evidence="4" id="KW-0663">Pyridoxal phosphate</keyword>
<evidence type="ECO:0000256" key="1">
    <source>
        <dbReference type="ARBA" id="ARBA00001933"/>
    </source>
</evidence>
<protein>
    <submittedName>
        <fullName evidence="6">Aminotransferase class I/II-fold pyridoxal phosphate-dependent enzyme</fullName>
    </submittedName>
</protein>
<sequence>MLRQHRRRRRGTTVAEPHTGSVRYRRALEHPALFSLDLSTGVPDPALLPHLGRALTSVTGATTPGSYLDEPVVPDLLAVLRADWPYAAEEFSITDGAMDAVDLAIQCFFRFGDRVIVEHATFPLLLDLLEAAGVEVVGVPMDGEGMLVEPLREALATPAVAVILQPRAQNPTGFSLTPSRGRALGEVLRASGTMIIEDDAAGSVASTAHVSLGEVVPEQTLHIRSFSKSHGPDLRLAALSGPHAMIGDMNARRQLGQGWSSRLLQHILLALLTDDAAVTRVAAARQEYQRRRDAVITALAEHDVVVAGNDGINLWVPVLDESAALVRLASQGIGVTPGRPFQVLPENGGYIRVTVAAVSSGAEELAGNIAVAAKAGRWTGGR</sequence>
<dbReference type="OrthoDB" id="4336542at2"/>
<keyword evidence="7" id="KW-1185">Reference proteome</keyword>
<proteinExistence type="predicted"/>
<reference evidence="6 7" key="1">
    <citation type="submission" date="2019-04" db="EMBL/GenBank/DDBJ databases">
        <authorList>
            <person name="Liu Q."/>
            <person name="Xin Y.-H."/>
        </authorList>
    </citation>
    <scope>NUCLEOTIDE SEQUENCE [LARGE SCALE GENOMIC DNA]</scope>
    <source>
        <strain evidence="6 7">AM23</strain>
    </source>
</reference>
<dbReference type="InterPro" id="IPR004839">
    <property type="entry name" value="Aminotransferase_I/II_large"/>
</dbReference>
<gene>
    <name evidence="6" type="ORF">E8P82_07780</name>
</gene>
<dbReference type="SUPFAM" id="SSF53383">
    <property type="entry name" value="PLP-dependent transferases"/>
    <property type="match status" value="1"/>
</dbReference>
<dbReference type="InterPro" id="IPR015422">
    <property type="entry name" value="PyrdxlP-dep_Trfase_small"/>
</dbReference>
<evidence type="ECO:0000259" key="5">
    <source>
        <dbReference type="Pfam" id="PF00155"/>
    </source>
</evidence>
<dbReference type="InterPro" id="IPR050859">
    <property type="entry name" value="Class-I_PLP-dep_aminotransf"/>
</dbReference>
<dbReference type="PANTHER" id="PTHR42790">
    <property type="entry name" value="AMINOTRANSFERASE"/>
    <property type="match status" value="1"/>
</dbReference>
<comment type="caution">
    <text evidence="6">The sequence shown here is derived from an EMBL/GenBank/DDBJ whole genome shotgun (WGS) entry which is preliminary data.</text>
</comment>